<evidence type="ECO:0000256" key="1">
    <source>
        <dbReference type="SAM" id="MobiDB-lite"/>
    </source>
</evidence>
<proteinExistence type="predicted"/>
<accession>A0A5C4YA03</accession>
<keyword evidence="5" id="KW-1185">Reference proteome</keyword>
<name>A0A5C4YA03_9DEIO</name>
<dbReference type="EMBL" id="VDMO01000005">
    <property type="protein sequence ID" value="TNM71876.1"/>
    <property type="molecule type" value="Genomic_DNA"/>
</dbReference>
<gene>
    <name evidence="3" type="ORF">FHR04_05775</name>
    <name evidence="2" type="ORF">HNQ04_002093</name>
</gene>
<dbReference type="Proteomes" id="UP000629870">
    <property type="component" value="Unassembled WGS sequence"/>
</dbReference>
<dbReference type="InterPro" id="IPR035383">
    <property type="entry name" value="MauJ"/>
</dbReference>
<dbReference type="Proteomes" id="UP000313988">
    <property type="component" value="Unassembled WGS sequence"/>
</dbReference>
<reference evidence="3 4" key="1">
    <citation type="submission" date="2019-06" db="EMBL/GenBank/DDBJ databases">
        <title>Genome sequence of Deinococcus radiopugnans ATCC 19172.</title>
        <authorList>
            <person name="Maclea K.S."/>
            <person name="Maynard C.R."/>
        </authorList>
    </citation>
    <scope>NUCLEOTIDE SEQUENCE [LARGE SCALE GENOMIC DNA]</scope>
    <source>
        <strain evidence="3 4">ATCC 19172</strain>
    </source>
</reference>
<evidence type="ECO:0000313" key="4">
    <source>
        <dbReference type="Proteomes" id="UP000313988"/>
    </source>
</evidence>
<evidence type="ECO:0000313" key="3">
    <source>
        <dbReference type="EMBL" id="TNM71876.1"/>
    </source>
</evidence>
<protein>
    <submittedName>
        <fullName evidence="3">Uncharacterized protein</fullName>
    </submittedName>
</protein>
<reference evidence="2 5" key="2">
    <citation type="submission" date="2020-08" db="EMBL/GenBank/DDBJ databases">
        <title>Genomic Encyclopedia of Type Strains, Phase IV (KMG-IV): sequencing the most valuable type-strain genomes for metagenomic binning, comparative biology and taxonomic classification.</title>
        <authorList>
            <person name="Goeker M."/>
        </authorList>
    </citation>
    <scope>NUCLEOTIDE SEQUENCE [LARGE SCALE GENOMIC DNA]</scope>
    <source>
        <strain evidence="2 5">DSM 12027</strain>
    </source>
</reference>
<evidence type="ECO:0000313" key="2">
    <source>
        <dbReference type="EMBL" id="MBB6016838.1"/>
    </source>
</evidence>
<dbReference type="Pfam" id="PF17419">
    <property type="entry name" value="MauJ"/>
    <property type="match status" value="1"/>
</dbReference>
<evidence type="ECO:0000313" key="5">
    <source>
        <dbReference type="Proteomes" id="UP000629870"/>
    </source>
</evidence>
<organism evidence="3 4">
    <name type="scientific">Deinococcus radiopugnans ATCC 19172</name>
    <dbReference type="NCBI Taxonomy" id="585398"/>
    <lineage>
        <taxon>Bacteria</taxon>
        <taxon>Thermotogati</taxon>
        <taxon>Deinococcota</taxon>
        <taxon>Deinococci</taxon>
        <taxon>Deinococcales</taxon>
        <taxon>Deinococcaceae</taxon>
        <taxon>Deinococcus</taxon>
    </lineage>
</organism>
<feature type="region of interest" description="Disordered" evidence="1">
    <location>
        <begin position="21"/>
        <end position="43"/>
    </location>
</feature>
<comment type="caution">
    <text evidence="3">The sequence shown here is derived from an EMBL/GenBank/DDBJ whole genome shotgun (WGS) entry which is preliminary data.</text>
</comment>
<dbReference type="AlphaFoldDB" id="A0A5C4YA03"/>
<sequence>MDWRQWWDKVWLGKKEPLSENQNVTEPLSKIQNATEPLSETPNPLMSATMDRPYGSTWLWAQAVFIYHDKPETTAIGGAGIYDVMITLMHPTMSIFRTNIVFKDDGIMGDSLLILENDMEITDSRPHGSYSLLLLRNDQGRLGLVKLRITESDFTTAEVAGMGLAQPFLSLLSVTHNISLSVHAVTIREQATGAIIVSSGVAGQEKYVNIQNFSNLPVITEEPIAHIFSAYREALNAQDPFQKIISFWRVFEGLKRARDSMIRATPVDKRKDLFSKHKLPALIEDLPERYRLDAARRPDLFARILGKSHQDAIEQFTSEYRDAVAHLRLDDKKDGTSRPIRFADSWGDVMNCWHTSQVIEYVIRDYLKLILSVHPKFSSLELTEA</sequence>
<dbReference type="RefSeq" id="WP_139401507.1">
    <property type="nucleotide sequence ID" value="NZ_JACHEW010000009.1"/>
</dbReference>
<dbReference type="EMBL" id="JACHEW010000009">
    <property type="protein sequence ID" value="MBB6016838.1"/>
    <property type="molecule type" value="Genomic_DNA"/>
</dbReference>